<keyword evidence="1" id="KW-1133">Transmembrane helix</keyword>
<feature type="transmembrane region" description="Helical" evidence="1">
    <location>
        <begin position="43"/>
        <end position="64"/>
    </location>
</feature>
<comment type="caution">
    <text evidence="2">The sequence shown here is derived from an EMBL/GenBank/DDBJ whole genome shotgun (WGS) entry which is preliminary data.</text>
</comment>
<dbReference type="Proteomes" id="UP000177579">
    <property type="component" value="Unassembled WGS sequence"/>
</dbReference>
<dbReference type="EMBL" id="MFGO01000016">
    <property type="protein sequence ID" value="OGF40992.1"/>
    <property type="molecule type" value="Genomic_DNA"/>
</dbReference>
<sequence>MRIINLEQTNQTKQIKKEKKWGWILICFFIFSAFKNKEMDETHLFSSGLFLLSIIIAPFFYYWIKPKLIEKTKDYVIGLAVVLIFIFAIGFLGGLGDAIIIGPTTNKAGQDVLEKIDENKTWLQDLKVRWDKTQSDIIDDTNLPSQYTDNIYYYRELQKLNDEKYNKLNTFYSEVVEYLNSNSDFDINKIYDYNKKLRDANDELITAKINYFQVLLDDASFFEIEAKRAVVNQKIEVATTVQNESSAIFADLDKALAEISRK</sequence>
<name>A0A1F5TPV1_9BACT</name>
<feature type="transmembrane region" description="Helical" evidence="1">
    <location>
        <begin position="76"/>
        <end position="96"/>
    </location>
</feature>
<keyword evidence="1" id="KW-0472">Membrane</keyword>
<feature type="transmembrane region" description="Helical" evidence="1">
    <location>
        <begin position="21"/>
        <end position="37"/>
    </location>
</feature>
<evidence type="ECO:0000313" key="3">
    <source>
        <dbReference type="Proteomes" id="UP000177579"/>
    </source>
</evidence>
<proteinExistence type="predicted"/>
<protein>
    <submittedName>
        <fullName evidence="2">Uncharacterized protein</fullName>
    </submittedName>
</protein>
<keyword evidence="1" id="KW-0812">Transmembrane</keyword>
<organism evidence="2 3">
    <name type="scientific">Candidatus Falkowbacteria bacterium RIFOXYD2_FULL_34_120</name>
    <dbReference type="NCBI Taxonomy" id="1798007"/>
    <lineage>
        <taxon>Bacteria</taxon>
        <taxon>Candidatus Falkowiibacteriota</taxon>
    </lineage>
</organism>
<evidence type="ECO:0000313" key="2">
    <source>
        <dbReference type="EMBL" id="OGF40992.1"/>
    </source>
</evidence>
<evidence type="ECO:0000256" key="1">
    <source>
        <dbReference type="SAM" id="Phobius"/>
    </source>
</evidence>
<reference evidence="2 3" key="1">
    <citation type="journal article" date="2016" name="Nat. Commun.">
        <title>Thousands of microbial genomes shed light on interconnected biogeochemical processes in an aquifer system.</title>
        <authorList>
            <person name="Anantharaman K."/>
            <person name="Brown C.T."/>
            <person name="Hug L.A."/>
            <person name="Sharon I."/>
            <person name="Castelle C.J."/>
            <person name="Probst A.J."/>
            <person name="Thomas B.C."/>
            <person name="Singh A."/>
            <person name="Wilkins M.J."/>
            <person name="Karaoz U."/>
            <person name="Brodie E.L."/>
            <person name="Williams K.H."/>
            <person name="Hubbard S.S."/>
            <person name="Banfield J.F."/>
        </authorList>
    </citation>
    <scope>NUCLEOTIDE SEQUENCE [LARGE SCALE GENOMIC DNA]</scope>
</reference>
<gene>
    <name evidence="2" type="ORF">A2531_03135</name>
</gene>
<dbReference type="AlphaFoldDB" id="A0A1F5TPV1"/>
<accession>A0A1F5TPV1</accession>